<reference evidence="2 3" key="1">
    <citation type="journal article" date="2023" name="Nucleic Acids Res.">
        <title>The hologenome of Daphnia magna reveals possible DNA methylation and microbiome-mediated evolution of the host genome.</title>
        <authorList>
            <person name="Chaturvedi A."/>
            <person name="Li X."/>
            <person name="Dhandapani V."/>
            <person name="Marshall H."/>
            <person name="Kissane S."/>
            <person name="Cuenca-Cambronero M."/>
            <person name="Asole G."/>
            <person name="Calvet F."/>
            <person name="Ruiz-Romero M."/>
            <person name="Marangio P."/>
            <person name="Guigo R."/>
            <person name="Rago D."/>
            <person name="Mirbahai L."/>
            <person name="Eastwood N."/>
            <person name="Colbourne J.K."/>
            <person name="Zhou J."/>
            <person name="Mallon E."/>
            <person name="Orsini L."/>
        </authorList>
    </citation>
    <scope>NUCLEOTIDE SEQUENCE [LARGE SCALE GENOMIC DNA]</scope>
    <source>
        <strain evidence="2">LRV0_1</strain>
    </source>
</reference>
<evidence type="ECO:0000256" key="1">
    <source>
        <dbReference type="SAM" id="SignalP"/>
    </source>
</evidence>
<dbReference type="Proteomes" id="UP001234178">
    <property type="component" value="Unassembled WGS sequence"/>
</dbReference>
<feature type="signal peptide" evidence="1">
    <location>
        <begin position="1"/>
        <end position="30"/>
    </location>
</feature>
<sequence>MRSPFIKLSAVSAAACLVLVIGCSDQRRNAAPLQKPCEWAADANVGGVKLVQTRMPVLGVADGGQKIVSSTARLVLAAQLMVIGRDGDDGAAIAGGESMADCRHKIEMIRG</sequence>
<name>A0ABQ9ZD10_9CRUS</name>
<dbReference type="PROSITE" id="PS51257">
    <property type="entry name" value="PROKAR_LIPOPROTEIN"/>
    <property type="match status" value="1"/>
</dbReference>
<protein>
    <submittedName>
        <fullName evidence="2">Uncharacterized protein</fullName>
    </submittedName>
</protein>
<comment type="caution">
    <text evidence="2">The sequence shown here is derived from an EMBL/GenBank/DDBJ whole genome shotgun (WGS) entry which is preliminary data.</text>
</comment>
<gene>
    <name evidence="2" type="ORF">OUZ56_019925</name>
</gene>
<feature type="chain" id="PRO_5046733670" evidence="1">
    <location>
        <begin position="31"/>
        <end position="111"/>
    </location>
</feature>
<evidence type="ECO:0000313" key="3">
    <source>
        <dbReference type="Proteomes" id="UP001234178"/>
    </source>
</evidence>
<organism evidence="2 3">
    <name type="scientific">Daphnia magna</name>
    <dbReference type="NCBI Taxonomy" id="35525"/>
    <lineage>
        <taxon>Eukaryota</taxon>
        <taxon>Metazoa</taxon>
        <taxon>Ecdysozoa</taxon>
        <taxon>Arthropoda</taxon>
        <taxon>Crustacea</taxon>
        <taxon>Branchiopoda</taxon>
        <taxon>Diplostraca</taxon>
        <taxon>Cladocera</taxon>
        <taxon>Anomopoda</taxon>
        <taxon>Daphniidae</taxon>
        <taxon>Daphnia</taxon>
    </lineage>
</organism>
<evidence type="ECO:0000313" key="2">
    <source>
        <dbReference type="EMBL" id="KAK4010792.1"/>
    </source>
</evidence>
<keyword evidence="3" id="KW-1185">Reference proteome</keyword>
<proteinExistence type="predicted"/>
<dbReference type="EMBL" id="JAOYFB010000003">
    <property type="protein sequence ID" value="KAK4010792.1"/>
    <property type="molecule type" value="Genomic_DNA"/>
</dbReference>
<accession>A0ABQ9ZD10</accession>
<keyword evidence="1" id="KW-0732">Signal</keyword>